<dbReference type="RefSeq" id="XP_013760524.1">
    <property type="nucleotide sequence ID" value="XM_013905070.1"/>
</dbReference>
<dbReference type="Gene3D" id="3.40.30.10">
    <property type="entry name" value="Glutaredoxin"/>
    <property type="match status" value="1"/>
</dbReference>
<protein>
    <submittedName>
        <fullName evidence="1">Iodothyronine deiodinase</fullName>
    </submittedName>
</protein>
<accession>A0A0L0D1T2</accession>
<proteinExistence type="predicted"/>
<dbReference type="GO" id="GO:0004800">
    <property type="term" value="F:thyroxine 5'-deiodinase activity"/>
    <property type="evidence" value="ECO:0007669"/>
    <property type="project" value="InterPro"/>
</dbReference>
<dbReference type="OrthoDB" id="428577at2759"/>
<dbReference type="Pfam" id="PF00837">
    <property type="entry name" value="T4_deiodinase"/>
    <property type="match status" value="1"/>
</dbReference>
<gene>
    <name evidence="1" type="ORF">AMSG_02678</name>
</gene>
<sequence length="138" mass="15412">MVPMLHEMYDGLRVEHGEAAPAWAFIYVEEAHALDEWPISSSRYHPTGEVVAVAQAKTVDDRAEAATHFADLYQLRLPVFLDTLDNEFQTTYGAWPLRFYVFEASTLGYKAMPAECTYSISDLWAAASAACTRTASAR</sequence>
<dbReference type="InterPro" id="IPR000643">
    <property type="entry name" value="Iodothyronine_deiodinase"/>
</dbReference>
<dbReference type="AlphaFoldDB" id="A0A0L0D1T2"/>
<dbReference type="PANTHER" id="PTHR11781:SF22">
    <property type="entry name" value="TYPE I IODOTHYRONINE DEIODINASE"/>
    <property type="match status" value="1"/>
</dbReference>
<evidence type="ECO:0000313" key="1">
    <source>
        <dbReference type="EMBL" id="KNC46227.1"/>
    </source>
</evidence>
<dbReference type="Proteomes" id="UP000054408">
    <property type="component" value="Unassembled WGS sequence"/>
</dbReference>
<dbReference type="GeneID" id="25562337"/>
<dbReference type="EMBL" id="GL349442">
    <property type="protein sequence ID" value="KNC46227.1"/>
    <property type="molecule type" value="Genomic_DNA"/>
</dbReference>
<reference evidence="1 2" key="1">
    <citation type="submission" date="2010-05" db="EMBL/GenBank/DDBJ databases">
        <title>The Genome Sequence of Thecamonas trahens ATCC 50062.</title>
        <authorList>
            <consortium name="The Broad Institute Genome Sequencing Platform"/>
            <person name="Russ C."/>
            <person name="Cuomo C."/>
            <person name="Shea T."/>
            <person name="Young S.K."/>
            <person name="Zeng Q."/>
            <person name="Koehrsen M."/>
            <person name="Haas B."/>
            <person name="Borodovsky M."/>
            <person name="Guigo R."/>
            <person name="Alvarado L."/>
            <person name="Berlin A."/>
            <person name="Bochicchio J."/>
            <person name="Borenstein D."/>
            <person name="Chapman S."/>
            <person name="Chen Z."/>
            <person name="Freedman E."/>
            <person name="Gellesch M."/>
            <person name="Goldberg J."/>
            <person name="Griggs A."/>
            <person name="Gujja S."/>
            <person name="Heilman E."/>
            <person name="Heiman D."/>
            <person name="Hepburn T."/>
            <person name="Howarth C."/>
            <person name="Jen D."/>
            <person name="Larson L."/>
            <person name="Mehta T."/>
            <person name="Park D."/>
            <person name="Pearson M."/>
            <person name="Roberts A."/>
            <person name="Saif S."/>
            <person name="Shenoy N."/>
            <person name="Sisk P."/>
            <person name="Stolte C."/>
            <person name="Sykes S."/>
            <person name="Thomson T."/>
            <person name="Walk T."/>
            <person name="White J."/>
            <person name="Yandava C."/>
            <person name="Burger G."/>
            <person name="Gray M.W."/>
            <person name="Holland P.W.H."/>
            <person name="King N."/>
            <person name="Lang F.B.F."/>
            <person name="Roger A.J."/>
            <person name="Ruiz-Trillo I."/>
            <person name="Lander E."/>
            <person name="Nusbaum C."/>
        </authorList>
    </citation>
    <scope>NUCLEOTIDE SEQUENCE [LARGE SCALE GENOMIC DNA]</scope>
    <source>
        <strain evidence="1 2">ATCC 50062</strain>
    </source>
</reference>
<evidence type="ECO:0000313" key="2">
    <source>
        <dbReference type="Proteomes" id="UP000054408"/>
    </source>
</evidence>
<name>A0A0L0D1T2_THETB</name>
<keyword evidence="2" id="KW-1185">Reference proteome</keyword>
<organism evidence="1 2">
    <name type="scientific">Thecamonas trahens ATCC 50062</name>
    <dbReference type="NCBI Taxonomy" id="461836"/>
    <lineage>
        <taxon>Eukaryota</taxon>
        <taxon>Apusozoa</taxon>
        <taxon>Apusomonadida</taxon>
        <taxon>Apusomonadidae</taxon>
        <taxon>Thecamonas</taxon>
    </lineage>
</organism>
<dbReference type="OMA" id="DEWPISS"/>
<dbReference type="PANTHER" id="PTHR11781">
    <property type="entry name" value="IODOTHYRONINE DEIODINASE"/>
    <property type="match status" value="1"/>
</dbReference>